<dbReference type="Gene3D" id="1.10.287.70">
    <property type="match status" value="1"/>
</dbReference>
<dbReference type="SMART" id="SM00449">
    <property type="entry name" value="SPRY"/>
    <property type="match status" value="3"/>
</dbReference>
<reference evidence="26" key="1">
    <citation type="submission" date="2025-08" db="UniProtKB">
        <authorList>
            <consortium name="Ensembl"/>
        </authorList>
    </citation>
    <scope>IDENTIFICATION</scope>
</reference>
<dbReference type="InterPro" id="IPR009460">
    <property type="entry name" value="Ryanrecept_TM4-6"/>
</dbReference>
<dbReference type="InterPro" id="IPR013662">
    <property type="entry name" value="RIH_assoc-dom"/>
</dbReference>
<dbReference type="InterPro" id="IPR048581">
    <property type="entry name" value="RYDR_Jsol"/>
</dbReference>
<dbReference type="Gene3D" id="1.10.490.160">
    <property type="match status" value="2"/>
</dbReference>
<keyword evidence="12 23" id="KW-0472">Membrane</keyword>
<dbReference type="SUPFAM" id="SSF47473">
    <property type="entry name" value="EF-hand"/>
    <property type="match status" value="1"/>
</dbReference>
<evidence type="ECO:0000256" key="6">
    <source>
        <dbReference type="ARBA" id="ARBA00022737"/>
    </source>
</evidence>
<evidence type="ECO:0000256" key="10">
    <source>
        <dbReference type="ARBA" id="ARBA00022989"/>
    </source>
</evidence>
<keyword evidence="3" id="KW-0109">Calcium transport</keyword>
<dbReference type="InterPro" id="IPR015925">
    <property type="entry name" value="Ryanodine_IP3_receptor"/>
</dbReference>
<feature type="region of interest" description="Disordered" evidence="22">
    <location>
        <begin position="4407"/>
        <end position="4443"/>
    </location>
</feature>
<comment type="catalytic activity">
    <reaction evidence="16">
        <text>Ca(2+)(in) = Ca(2+)(out)</text>
        <dbReference type="Rhea" id="RHEA:29671"/>
        <dbReference type="ChEBI" id="CHEBI:29108"/>
    </reaction>
</comment>
<evidence type="ECO:0000256" key="13">
    <source>
        <dbReference type="ARBA" id="ARBA00023170"/>
    </source>
</evidence>
<dbReference type="InterPro" id="IPR036300">
    <property type="entry name" value="MIR_dom_sf"/>
</dbReference>
<evidence type="ECO:0000256" key="16">
    <source>
        <dbReference type="ARBA" id="ARBA00036634"/>
    </source>
</evidence>
<dbReference type="GO" id="GO:0005516">
    <property type="term" value="F:calmodulin binding"/>
    <property type="evidence" value="ECO:0007669"/>
    <property type="project" value="UniProtKB-KW"/>
</dbReference>
<dbReference type="InterPro" id="IPR003032">
    <property type="entry name" value="Ryanodine_rcpt"/>
</dbReference>
<dbReference type="PROSITE" id="PS50188">
    <property type="entry name" value="B302_SPRY"/>
    <property type="match status" value="3"/>
</dbReference>
<dbReference type="Pfam" id="PF01365">
    <property type="entry name" value="RYDR_ITPR"/>
    <property type="match status" value="2"/>
</dbReference>
<keyword evidence="9" id="KW-0703">Sarcoplasmic reticulum</keyword>
<feature type="domain" description="MIR" evidence="25">
    <location>
        <begin position="162"/>
        <end position="207"/>
    </location>
</feature>
<dbReference type="InterPro" id="IPR016093">
    <property type="entry name" value="MIR_motif"/>
</dbReference>
<dbReference type="Ensembl" id="ENSMAMT00000045536.1">
    <property type="protein sequence ID" value="ENSMAMP00000050716.1"/>
    <property type="gene ID" value="ENSMAMG00000007152.2"/>
</dbReference>
<dbReference type="Pfam" id="PF06459">
    <property type="entry name" value="RR_TM4-6"/>
    <property type="match status" value="1"/>
</dbReference>
<accession>A0A7N8XGI1</accession>
<dbReference type="Gene3D" id="1.10.238.10">
    <property type="entry name" value="EF-hand"/>
    <property type="match status" value="1"/>
</dbReference>
<feature type="transmembrane region" description="Helical" evidence="23">
    <location>
        <begin position="4473"/>
        <end position="4493"/>
    </location>
</feature>
<dbReference type="GO" id="GO:0006941">
    <property type="term" value="P:striated muscle contraction"/>
    <property type="evidence" value="ECO:0007669"/>
    <property type="project" value="TreeGrafter"/>
</dbReference>
<feature type="transmembrane region" description="Helical" evidence="23">
    <location>
        <begin position="4731"/>
        <end position="4752"/>
    </location>
</feature>
<dbReference type="InterPro" id="IPR035910">
    <property type="entry name" value="RyR/IP3R_RIH_dom_sf"/>
</dbReference>
<dbReference type="GO" id="GO:0005790">
    <property type="term" value="C:smooth endoplasmic reticulum"/>
    <property type="evidence" value="ECO:0007669"/>
    <property type="project" value="TreeGrafter"/>
</dbReference>
<keyword evidence="15" id="KW-0407">Ion channel</keyword>
<dbReference type="Pfam" id="PF00622">
    <property type="entry name" value="SPRY"/>
    <property type="match status" value="3"/>
</dbReference>
<dbReference type="GO" id="GO:0005219">
    <property type="term" value="F:ryanodine-sensitive calcium-release channel activity"/>
    <property type="evidence" value="ECO:0007669"/>
    <property type="project" value="InterPro"/>
</dbReference>
<evidence type="ECO:0000256" key="5">
    <source>
        <dbReference type="ARBA" id="ARBA00022692"/>
    </source>
</evidence>
<evidence type="ECO:0000256" key="8">
    <source>
        <dbReference type="ARBA" id="ARBA00022860"/>
    </source>
</evidence>
<dbReference type="Pfam" id="PF21119">
    <property type="entry name" value="RYDR_Jsol"/>
    <property type="match status" value="1"/>
</dbReference>
<dbReference type="PRINTS" id="PR00795">
    <property type="entry name" value="RYANODINER"/>
</dbReference>
<dbReference type="Pfam" id="PF08709">
    <property type="entry name" value="Ins145_P3_rec"/>
    <property type="match status" value="1"/>
</dbReference>
<dbReference type="InterPro" id="IPR014821">
    <property type="entry name" value="Ins145_P3_rcpt"/>
</dbReference>
<evidence type="ECO:0000256" key="21">
    <source>
        <dbReference type="ARBA" id="ARBA00076848"/>
    </source>
</evidence>
<dbReference type="SMART" id="SM00472">
    <property type="entry name" value="MIR"/>
    <property type="match status" value="4"/>
</dbReference>
<evidence type="ECO:0000256" key="17">
    <source>
        <dbReference type="ARBA" id="ARBA00061711"/>
    </source>
</evidence>
<dbReference type="Pfam" id="PF08454">
    <property type="entry name" value="RIH_assoc"/>
    <property type="match status" value="1"/>
</dbReference>
<keyword evidence="11" id="KW-0406">Ion transport</keyword>
<dbReference type="InterPro" id="IPR035764">
    <property type="entry name" value="SPRY2_RyR"/>
</dbReference>
<keyword evidence="4" id="KW-0107">Calcium channel</keyword>
<evidence type="ECO:0000256" key="22">
    <source>
        <dbReference type="SAM" id="MobiDB-lite"/>
    </source>
</evidence>
<evidence type="ECO:0000313" key="27">
    <source>
        <dbReference type="Proteomes" id="UP000261640"/>
    </source>
</evidence>
<feature type="domain" description="MIR" evidence="25">
    <location>
        <begin position="100"/>
        <end position="155"/>
    </location>
</feature>
<dbReference type="GO" id="GO:0042383">
    <property type="term" value="C:sarcolemma"/>
    <property type="evidence" value="ECO:0007669"/>
    <property type="project" value="TreeGrafter"/>
</dbReference>
<feature type="compositionally biased region" description="Acidic residues" evidence="22">
    <location>
        <begin position="4209"/>
        <end position="4230"/>
    </location>
</feature>
<organism evidence="26 27">
    <name type="scientific">Mastacembelus armatus</name>
    <name type="common">zig-zag eel</name>
    <dbReference type="NCBI Taxonomy" id="205130"/>
    <lineage>
        <taxon>Eukaryota</taxon>
        <taxon>Metazoa</taxon>
        <taxon>Chordata</taxon>
        <taxon>Craniata</taxon>
        <taxon>Vertebrata</taxon>
        <taxon>Euteleostomi</taxon>
        <taxon>Actinopterygii</taxon>
        <taxon>Neopterygii</taxon>
        <taxon>Teleostei</taxon>
        <taxon>Neoteleostei</taxon>
        <taxon>Acanthomorphata</taxon>
        <taxon>Anabantaria</taxon>
        <taxon>Synbranchiformes</taxon>
        <taxon>Mastacembelidae</taxon>
        <taxon>Mastacembelus</taxon>
    </lineage>
</organism>
<dbReference type="CDD" id="cd12878">
    <property type="entry name" value="SPRY2_RyR"/>
    <property type="match status" value="1"/>
</dbReference>
<evidence type="ECO:0000313" key="26">
    <source>
        <dbReference type="Ensembl" id="ENSMAMP00000050716.1"/>
    </source>
</evidence>
<evidence type="ECO:0000259" key="25">
    <source>
        <dbReference type="PROSITE" id="PS50919"/>
    </source>
</evidence>
<evidence type="ECO:0000256" key="15">
    <source>
        <dbReference type="ARBA" id="ARBA00023303"/>
    </source>
</evidence>
<dbReference type="Pfam" id="PF02026">
    <property type="entry name" value="RyR"/>
    <property type="match status" value="4"/>
</dbReference>
<dbReference type="FunFam" id="1.10.287.70:FF:000017">
    <property type="entry name" value="ryanodine receptor isoform X2"/>
    <property type="match status" value="1"/>
</dbReference>
<keyword evidence="5 23" id="KW-0812">Transmembrane</keyword>
<feature type="domain" description="B30.2/SPRY" evidence="24">
    <location>
        <begin position="1024"/>
        <end position="1219"/>
    </location>
</feature>
<dbReference type="GO" id="GO:0030018">
    <property type="term" value="C:Z disc"/>
    <property type="evidence" value="ECO:0007669"/>
    <property type="project" value="TreeGrafter"/>
</dbReference>
<evidence type="ECO:0000256" key="19">
    <source>
        <dbReference type="ARBA" id="ARBA00075278"/>
    </source>
</evidence>
<dbReference type="Gene3D" id="6.20.350.10">
    <property type="match status" value="1"/>
</dbReference>
<feature type="domain" description="MIR" evidence="25">
    <location>
        <begin position="275"/>
        <end position="332"/>
    </location>
</feature>
<dbReference type="FunFam" id="1.10.238.10:FF:000040">
    <property type="entry name" value="Ryanodine receptor 2"/>
    <property type="match status" value="1"/>
</dbReference>
<dbReference type="Proteomes" id="UP000261640">
    <property type="component" value="Unplaced"/>
</dbReference>
<comment type="subcellular location">
    <subcellularLocation>
        <location evidence="1">Sarcoplasmic reticulum membrane</location>
        <topology evidence="1">Multi-pass membrane protein</topology>
    </subcellularLocation>
</comment>
<keyword evidence="7" id="KW-0106">Calcium</keyword>
<keyword evidence="13" id="KW-0675">Receptor</keyword>
<keyword evidence="14" id="KW-1071">Ligand-gated ion channel</keyword>
<sequence length="4930" mass="558658">MCHVCFEGPGACHIDFYADDEVVLQCVACIQKENRKFCLAAEGLGNRLCNLEPTSEAKYVPPDLCICTFVLEQSLSVRALQEMLAKSGQNSEGAAQSGGHKTLLYGHAILLRHSFSSMYLACLKTSRSQTDKLSFDVGLQEDSTGEACWWTIHPASKQRSEGEKVRIGDDLILVSVSSERYLHLSISNGNIQVDASFMQTLWNVHPICSGSNIEEGYLLGGHVMRLFHGHDEVVTIPGSDQSEEQQRIVNYETGKAGAKARSLWRLEPLRISWSGSHIRWGQPFRLRHLTTGHYLALTEDRGLVLQDRERSDTVATAFCFRASKEKLEQSPKRDIEGMGMAEIKYGDSLCFIMHVATGLWLSYQAPDVKSARLGPLKRRACLHSEGHMDDGLTLQRCQHEESRAARIIRNTTLLFNRFIRDLDCLGAKNRAVLALPVEEVLQTLNDLITYFKLPDAELEHEERQIKLRSLKNRQNLFKQEGMLTLVSNCIDRLNVYNSVAHFGECAGSEAGASWKDILNLLYELLAALIRGNRNNCTQFSNNLDWLVSKLERLESSSGILEVLHCILIESPEALNIIQRGHIKSIISLLYKHGRNHKILDVLCSLCVCNGVAVRTNQNLICDHLLPKRDLLLQTQLVNDVQSMRPNIFLGVSEGSAQYKKWYYELMIDQVDHFVTSEPSHLRVGWANTKGYAPYPGGGEGWGGNGVGDDLYSYGFDGLHLWSGWCEENHSVFVCRIPRAVASVNQHILTSEDVVSCCLDLGAPSISFRINGQPVQGMFENFNTDGLFFPVVSFSAGVKVRFLLGGRHGDFKFLPPSSYAPCYEALLPKEKMKVEPVKEYKRDVDGVRDLLGTTQFMSQASFIPTPVETSQIVMPPHLEKVRDKLAENIHELWGMNKIELGWSYGKIREDNKRQHPCLVDFSKLPETEKNYNLQMSTETLKTLLALGCRVVQVNPNAEDSLKKIKLPKNYMMSNGYKPSPLDLSDIKLTPGQELLVDKLAENAHNVWAKDRIKQGWTYGIQQDLKSKRNPRLVPYVLLDERTKKSNRDSLREAIRTLIGYGYNIEPSDQEGGHVIERLSIDKIRFFRVERTYAVKTGKWYFEFEAVTGGDMRVGWARPGCKPDVELGTDELAFVFDGYRGHCLNMGSRLFGRCWHAGDVVGCMINMEDKSMIFTLNGEILITTKGSELCFTDFETEDGFIPVCSLGLTQVGRMNLGKDASTFKYYTMCGLQEGFEPFAVNMNREVTMWFSKRLPTFVNVPKNHNHIAVTRIDGTIDSPPCLKVTHKTFGTQNSNADMVFCRLSMPVEFHSHFKSSPVVDMNGVHEEDTLKVKHSRRVDYSCITMYYHSVRVFAGQDPASVWVGWVTPDYHYYSNNFNLSKNRTVTVTLGDERGRVHESVKRSNCYMVWGGDVTSTAHTSTRSNVDLEIGCLIDLATGLVSFTVNGKEISTHYQVEPNTKLFPAVFVRPTSPNLFQFELAKIKNAMPLSSAIFKSEHKNPVPQCPPRLDVQTINAVLWSRMPNTFLKVETARVNERDGWVVQCVEPLQMLAVHIPEENRCIDVMELSEQEDMRRFHYHTLKLYCALCALGNTRVAHALCSHLDQSQLLYTIDNQYLSGMLREGFYNVLISIHLETAKEARLMMKDEFIIPVTAETRSIRLFSDVSKKHRPPGVGLSTSLKPRLNFAPPCFISTKREQHLYSPQIPLDALKETAISMLAEAVQGGGPHIRDPVGGGVEYQFVPILKLISTLLTMGVLGSEDVHKILLLIDPNVFRDAREEGASGALDKEGLTGVEEKAVEAGEEEAAKEATQPMKGLLEKRLPEPVKQQMCELLHYFCDCELKHRIEAIVSFSDSFVSKLQYNQKFRYNELMLALNMSAAVTAKKTKEFRSPPQEQINMLLTFSMGEDCPCPSDIQEELYDFHNQLQLHCGIPMEEDDDEQDTSIKGRLLMLVNKIKGQSHKAAQPTEKEQAAPSNLKELISQTMVSWAQECHILDPELVRKMFSLLRRQYDSIGELLRAMRKTYTISATSVQDTINLLASLGQIRSLLSVRMGKEEEKLMIDGLGDIMNNKVFYQHPNLMRILGMHETVMEVMVNVLGGDKSQEIAFPKMVASCCRFLCYFCRISRQNQKAMFDHLSYLLENSSVGLEYTNNSIFVASPAMRGSTPLDVAASSVMDNNGLALALEEPDLDKVVTYLAGCGLQSCPMLLAKGYPDIGWNPIEGERYLSFLRFAVFVNGESVEENSSVVVKLLIRRPECFGPALRGEGGNGLLAAMKEAIKISDTPALDLPGSVQGVSASVSADGDHEEEVVHMGNAIMSFYSALIDLLGRCAPEMHLINKGKGEALRIRAILRSLVPIEDLVGIISIPLKMPIINKDGSVTEPDMSASFCPDHKAPMVLFLDRVYGIEDQSFMLHLLEVGFLPDLRAATSLDTEGLCTTETALAMNRYIGSAMLPLLTRCAPLFAGTEHYATLIDSTLHTIYRLSKGRSLTKAQRDAIEECLLAVCKHLRPSMLQQLLRRLVFDVPLLTDYCKMPLRLLTNHYEQNWKYYCLLSGWGSYGTASEDELLLTKKIFWGVFDSLSQRKYDPELFKMAMPCLSAIAGALPPDYVDASISTTVEKPISVDAQGNFDPKPINTANISLPEKLEHFANKYAEHSHEKWSAEKVLLGWKYGDCVDEKAKTHPQLRTYKALTEKEKEIYRWPIRESLKSMQVMGWSIDRTKDGESMSQQRENEKMRKISQSNGFNPSPIDTSNVVLSRELQGMVEVVAENYHNIWAKKKKSELGSRGGGTHPLLVPYDTLTAKEKARDREKAQDLFRFLQINGYSITRGLKDLEQDSSSMEKRFAYKFLKKLLKYVDSAQEFIAHLESMAASGKTDRSPHEQEIKFFAKVLLPLIDQYFKNHSLYFLSSPNKNLSSSGYASNKEKEMVTSLFCKLAALVRHRISLFGSDSTTMVSCLHILAHTLDTRTVMKSGSEMVRVGLRTFFENAAEDLEKTFENLKLGKFTHSRSQMKGVSQNINYTTVALLPILTALFEHITQHHFGVDLLLDDVQVSCYRILTSLYALGTGKNIYVERQLPALGQCLATLAGALPVAFLEPMLNMYNPCSVFNTKSGRERAILGIPDTVEEMCPGMPRLDGLMKDINDMAESGARYAEMPHVIEVVLPMLCNYLSYWWERGPENQPASGGSICCTTVTSDHLSLILGNILKILNNNLGIDEASWMKRIAVYVQPIISKARADLLKSHFLPTLEKLKKKTVKVVAEEELLKADSKGDTQEAELLILDEFAVLCRDLYAFYPMLIRYVDNNRSRWLKEPDTDSNELFRMVAEIFILWCKSHNFKREEQNFVVQNEINNLSFLTGDNKTKMSKVGSSGGQDQERKHKKRRGEFYSIQTSLIVAALKKMLPIGLNMCTPGDQELISLAKTRYLLKDTDDEVKDHISQNLHLREKSEDPAVRWQLNLYKDIVMRSEGPPDPEKVVDRIQRISAAVFNLEQVEQPLRSKKCVWQKLLSKQRKRAVVACFRMAPLYNLPRHRSINLFLLAYQRIWIETEEYSFEEKLVQDLAVSTCLSIAPATLLYAYHCQKCLKVSQSLHVPLGRSQSFMQSSCHDACTYKIYESFVSFLNFSNHKTSRSCTDLKTQHQMEEEEEEEVRKQPDPLHQLILHFSHNALTECSSLEEDPLYIAYADMMAKSCAEGEEEEEGKEKTFEEKEMEKQKMLYQQARLHDRGAAEMVLQMISASKGRLGAMVTFTLKLGISILNGGNTLVQQKMLDYLKEKRDAGFFKSLSGLMMSCSVLDLNAFERQNKAEGLGMVTEEGSINVSERGSKVLQNDEFTKDLFRFLQLLCEGHNNDFQNFLRTQTGNTTTVNIIISTVDYLLRLQESISDFYWYYSGKDVIDEAGQRNFSKALAVAKQVFNSLTEYIQGPCIGNQQSLAHSRLWDAVVGFLHVFANMQMKLSQDSSQIELLKELLDLQKDMIVMMLSLLEGNVVNGTIGKQMVDTLVESSSNVEMILKFFDMFLKLKDLTTSDSFKEYDAESKGVISKKDFQKSMENQKQYSQSEIEFLLCCAEADENDMLSYEQFVERFHEPAKDIGFNVAVLLTNLSEHMPHDARLSTFLDLAESVLSYFEPYLGRIEIMGGAKRIERVYFEISESSRTQWEKPQVKESKRQFIFDVVNEGGESEKMELFVNFCEDTIFEMQLASQISEPDPVERPEEDEDDNQGVVENQEEEEESVMMESSSAFTIACISMRKSLSHFRQMLTLKSMRRQYRKFRKMSVKEMVRGFFSFFWMIIIGLFHFVYSLVWGFFHILWTTMFGGGLVEGAKNMKVTDILGNMPDPTQFGIHGDVLETEKMEANEASALAEMSHMAQGEVAEADLMAELLNIQPKKEGKHGTEPGLGDVSEVVVGDAPSIANGEKKDHDKAKDEPPSEPSVEEKKAPKKRIGQKKEPPEAFMASFFAGLEIYQTKMLNYLARNFYNLRFLALFVAFAINFILLFYKVTGEYSDDEDPWNGRGRVGEEEDEGALEYFVLQESTGYMAPTLRCLAILHTIISFLCVVGYYYLKVPLVVFKREKEIARKLEFAGLYITEQPSDDDIKGQWDRLVINTPSFPNNYWDKFVKRKVIKKYGDLYGAERIAELLGLDKSALDFNPTEETVAKEASLVSWLSSIDTKYHIWKMGVVFTDNSFLYLVWYTTMSILGHYNNFFFAAHLLDIAMGFKTLRTILSSVTHNGKQLVLTVGLLAVVVYLYTVVAFNFFRKFYNKSEDDDEPDMKCDDMMTCYLFHMYVGVRAGGGIGDEIEDPAGDPYELYRILFDITFFFFVIVILLAIIQGLIIDAFGELRDQQEQVKEDMETKCFICGIGNDYFDTTPHGFETHTLREHNLANYLFFLMYLINKDETEHTGQESYVWKMYQERCWDFFPAGDCFRKQYEDQLG</sequence>
<evidence type="ECO:0000256" key="12">
    <source>
        <dbReference type="ARBA" id="ARBA00023136"/>
    </source>
</evidence>
<evidence type="ECO:0000259" key="24">
    <source>
        <dbReference type="PROSITE" id="PS50188"/>
    </source>
</evidence>
<dbReference type="InterPro" id="IPR043136">
    <property type="entry name" value="B30.2/SPRY_sf"/>
</dbReference>
<protein>
    <recommendedName>
        <fullName evidence="18">Ryanodine receptor 3</fullName>
    </recommendedName>
    <alternativeName>
        <fullName evidence="20">Brain ryanodine receptor-calcium release channel</fullName>
    </alternativeName>
    <alternativeName>
        <fullName evidence="19">Brain-type ryanodine receptor</fullName>
    </alternativeName>
    <alternativeName>
        <fullName evidence="21">Type 3 ryanodine receptor</fullName>
    </alternativeName>
</protein>
<dbReference type="InParanoid" id="A0A7N8XGI1"/>
<dbReference type="FunFam" id="2.80.10.50:FF:000009">
    <property type="entry name" value="Ryanodine receptor 1 (skeletal)"/>
    <property type="match status" value="1"/>
</dbReference>
<dbReference type="GO" id="GO:0034704">
    <property type="term" value="C:calcium channel complex"/>
    <property type="evidence" value="ECO:0007669"/>
    <property type="project" value="TreeGrafter"/>
</dbReference>
<dbReference type="PANTHER" id="PTHR46399:SF9">
    <property type="entry name" value="RYANODINE RECEPTOR 3"/>
    <property type="match status" value="1"/>
</dbReference>
<dbReference type="InterPro" id="IPR003877">
    <property type="entry name" value="SPRY_dom"/>
</dbReference>
<dbReference type="GO" id="GO:0006874">
    <property type="term" value="P:intracellular calcium ion homeostasis"/>
    <property type="evidence" value="ECO:0007669"/>
    <property type="project" value="InterPro"/>
</dbReference>
<dbReference type="FunFam" id="2.60.120.920:FF:000024">
    <property type="entry name" value="Ryanodine receptor 3"/>
    <property type="match status" value="1"/>
</dbReference>
<evidence type="ECO:0000256" key="3">
    <source>
        <dbReference type="ARBA" id="ARBA00022568"/>
    </source>
</evidence>
<evidence type="ECO:0000256" key="23">
    <source>
        <dbReference type="SAM" id="Phobius"/>
    </source>
</evidence>
<dbReference type="FunFam" id="1.25.10.30:FF:000002">
    <property type="entry name" value="ryanodine receptor isoform X2"/>
    <property type="match status" value="1"/>
</dbReference>
<dbReference type="SUPFAM" id="SSF82109">
    <property type="entry name" value="MIR domain"/>
    <property type="match status" value="2"/>
</dbReference>
<reference evidence="26" key="2">
    <citation type="submission" date="2025-09" db="UniProtKB">
        <authorList>
            <consortium name="Ensembl"/>
        </authorList>
    </citation>
    <scope>IDENTIFICATION</scope>
</reference>
<comment type="similarity">
    <text evidence="17">Belongs to the ryanodine receptor (TC 1.A.3.1) family. RYR3 subfamily.</text>
</comment>
<dbReference type="GO" id="GO:0014808">
    <property type="term" value="P:release of sequestered calcium ion into cytosol by sarcoplasmic reticulum"/>
    <property type="evidence" value="ECO:0007669"/>
    <property type="project" value="TreeGrafter"/>
</dbReference>
<dbReference type="FunFam" id="2.60.120.920:FF:000002">
    <property type="entry name" value="ryanodine receptor isoform X2"/>
    <property type="match status" value="1"/>
</dbReference>
<feature type="domain" description="B30.2/SPRY" evidence="24">
    <location>
        <begin position="1265"/>
        <end position="1482"/>
    </location>
</feature>
<evidence type="ECO:0000256" key="7">
    <source>
        <dbReference type="ARBA" id="ARBA00022837"/>
    </source>
</evidence>
<evidence type="ECO:0000256" key="14">
    <source>
        <dbReference type="ARBA" id="ARBA00023286"/>
    </source>
</evidence>
<dbReference type="SUPFAM" id="SSF100909">
    <property type="entry name" value="IP3 receptor type 1 binding core, domain 2"/>
    <property type="match status" value="2"/>
</dbReference>
<keyword evidence="6" id="KW-0677">Repeat</keyword>
<dbReference type="FunFam" id="2.80.10.50:FF:000006">
    <property type="entry name" value="Ryanodine receptor 2 (Cardiac)"/>
    <property type="match status" value="1"/>
</dbReference>
<dbReference type="CDD" id="cd12879">
    <property type="entry name" value="SPRY3_RyR"/>
    <property type="match status" value="1"/>
</dbReference>
<evidence type="ECO:0000256" key="1">
    <source>
        <dbReference type="ARBA" id="ARBA00004326"/>
    </source>
</evidence>
<dbReference type="InterPro" id="IPR013333">
    <property type="entry name" value="Ryan_recept"/>
</dbReference>
<feature type="transmembrane region" description="Helical" evidence="23">
    <location>
        <begin position="4807"/>
        <end position="4830"/>
    </location>
</feature>
<dbReference type="Gene3D" id="2.80.10.50">
    <property type="match status" value="2"/>
</dbReference>
<dbReference type="Pfam" id="PF00520">
    <property type="entry name" value="Ion_trans"/>
    <property type="match status" value="1"/>
</dbReference>
<dbReference type="PROSITE" id="PS50919">
    <property type="entry name" value="MIR"/>
    <property type="match status" value="4"/>
</dbReference>
<dbReference type="Gene3D" id="1.25.10.30">
    <property type="entry name" value="IP3 receptor type 1 binding core, RIH domain"/>
    <property type="match status" value="1"/>
</dbReference>
<dbReference type="GeneTree" id="ENSGT00940000155507"/>
<evidence type="ECO:0000256" key="4">
    <source>
        <dbReference type="ARBA" id="ARBA00022673"/>
    </source>
</evidence>
<dbReference type="InterPro" id="IPR001870">
    <property type="entry name" value="B30.2/SPRY"/>
</dbReference>
<feature type="domain" description="MIR" evidence="25">
    <location>
        <begin position="215"/>
        <end position="269"/>
    </location>
</feature>
<dbReference type="CDD" id="cd12877">
    <property type="entry name" value="SPRY1_RyR"/>
    <property type="match status" value="1"/>
</dbReference>
<feature type="transmembrane region" description="Helical" evidence="23">
    <location>
        <begin position="4540"/>
        <end position="4558"/>
    </location>
</feature>
<keyword evidence="2" id="KW-0813">Transport</keyword>
<dbReference type="GO" id="GO:0033017">
    <property type="term" value="C:sarcoplasmic reticulum membrane"/>
    <property type="evidence" value="ECO:0007669"/>
    <property type="project" value="UniProtKB-SubCell"/>
</dbReference>
<proteinExistence type="inferred from homology"/>
<evidence type="ECO:0000256" key="2">
    <source>
        <dbReference type="ARBA" id="ARBA00022448"/>
    </source>
</evidence>
<feature type="region of interest" description="Disordered" evidence="22">
    <location>
        <begin position="3360"/>
        <end position="3379"/>
    </location>
</feature>
<dbReference type="InterPro" id="IPR011992">
    <property type="entry name" value="EF-hand-dom_pair"/>
</dbReference>
<dbReference type="FunFam" id="2.60.120.920:FF:000003">
    <property type="entry name" value="ryanodine receptor isoform X2"/>
    <property type="match status" value="1"/>
</dbReference>
<feature type="compositionally biased region" description="Basic and acidic residues" evidence="22">
    <location>
        <begin position="4411"/>
        <end position="4433"/>
    </location>
</feature>
<dbReference type="Gene3D" id="2.60.120.920">
    <property type="match status" value="3"/>
</dbReference>
<feature type="transmembrane region" description="Helical" evidence="23">
    <location>
        <begin position="4277"/>
        <end position="4296"/>
    </location>
</feature>
<dbReference type="PANTHER" id="PTHR46399">
    <property type="entry name" value="B30.2/SPRY DOMAIN-CONTAINING PROTEIN"/>
    <property type="match status" value="1"/>
</dbReference>
<dbReference type="InterPro" id="IPR000699">
    <property type="entry name" value="RIH_dom"/>
</dbReference>
<name>A0A7N8XGI1_9TELE</name>
<keyword evidence="10 23" id="KW-1133">Transmembrane helix</keyword>
<keyword evidence="27" id="KW-1185">Reference proteome</keyword>
<feature type="domain" description="B30.2/SPRY" evidence="24">
    <location>
        <begin position="599"/>
        <end position="808"/>
    </location>
</feature>
<dbReference type="InterPro" id="IPR005821">
    <property type="entry name" value="Ion_trans_dom"/>
</dbReference>
<feature type="region of interest" description="Disordered" evidence="22">
    <location>
        <begin position="4202"/>
        <end position="4231"/>
    </location>
</feature>
<dbReference type="FunFam" id="1.10.490.160:FF:000001">
    <property type="entry name" value="Ryanodine receptor 2 (Cardiac)"/>
    <property type="match status" value="1"/>
</dbReference>
<evidence type="ECO:0000256" key="18">
    <source>
        <dbReference type="ARBA" id="ARBA00071501"/>
    </source>
</evidence>
<dbReference type="SUPFAM" id="SSF49899">
    <property type="entry name" value="Concanavalin A-like lectins/glucanases"/>
    <property type="match status" value="3"/>
</dbReference>
<dbReference type="Pfam" id="PF02815">
    <property type="entry name" value="MIR"/>
    <property type="match status" value="1"/>
</dbReference>
<keyword evidence="8" id="KW-0112">Calmodulin-binding</keyword>
<evidence type="ECO:0000256" key="9">
    <source>
        <dbReference type="ARBA" id="ARBA00022951"/>
    </source>
</evidence>
<evidence type="ECO:0000256" key="11">
    <source>
        <dbReference type="ARBA" id="ARBA00023065"/>
    </source>
</evidence>
<dbReference type="InterPro" id="IPR035762">
    <property type="entry name" value="SPRY3_RyR"/>
</dbReference>
<dbReference type="InterPro" id="IPR013320">
    <property type="entry name" value="ConA-like_dom_sf"/>
</dbReference>
<dbReference type="InterPro" id="IPR035761">
    <property type="entry name" value="SPRY1_RyR"/>
</dbReference>
<evidence type="ECO:0000256" key="20">
    <source>
        <dbReference type="ARBA" id="ARBA00075875"/>
    </source>
</evidence>